<dbReference type="InterPro" id="IPR029052">
    <property type="entry name" value="Metallo-depent_PP-like"/>
</dbReference>
<evidence type="ECO:0000259" key="1">
    <source>
        <dbReference type="Pfam" id="PF00149"/>
    </source>
</evidence>
<dbReference type="Pfam" id="PF00149">
    <property type="entry name" value="Metallophos"/>
    <property type="match status" value="1"/>
</dbReference>
<keyword evidence="3" id="KW-1185">Reference proteome</keyword>
<dbReference type="EMBL" id="CAUYUJ010019222">
    <property type="protein sequence ID" value="CAK0889508.1"/>
    <property type="molecule type" value="Genomic_DNA"/>
</dbReference>
<evidence type="ECO:0000313" key="3">
    <source>
        <dbReference type="Proteomes" id="UP001189429"/>
    </source>
</evidence>
<proteinExistence type="predicted"/>
<name>A0ABN9WWE2_9DINO</name>
<dbReference type="Gene3D" id="3.60.21.10">
    <property type="match status" value="1"/>
</dbReference>
<dbReference type="PANTHER" id="PTHR45867:SF3">
    <property type="entry name" value="ACID PHOSPHATASE TYPE 7"/>
    <property type="match status" value="1"/>
</dbReference>
<dbReference type="InterPro" id="IPR004843">
    <property type="entry name" value="Calcineurin-like_PHP"/>
</dbReference>
<feature type="non-terminal residue" evidence="2">
    <location>
        <position position="127"/>
    </location>
</feature>
<reference evidence="2" key="1">
    <citation type="submission" date="2023-10" db="EMBL/GenBank/DDBJ databases">
        <authorList>
            <person name="Chen Y."/>
            <person name="Shah S."/>
            <person name="Dougan E. K."/>
            <person name="Thang M."/>
            <person name="Chan C."/>
        </authorList>
    </citation>
    <scope>NUCLEOTIDE SEQUENCE [LARGE SCALE GENOMIC DNA]</scope>
</reference>
<evidence type="ECO:0000313" key="2">
    <source>
        <dbReference type="EMBL" id="CAK0889508.1"/>
    </source>
</evidence>
<dbReference type="SUPFAM" id="SSF56300">
    <property type="entry name" value="Metallo-dependent phosphatases"/>
    <property type="match status" value="1"/>
</dbReference>
<comment type="caution">
    <text evidence="2">The sequence shown here is derived from an EMBL/GenBank/DDBJ whole genome shotgun (WGS) entry which is preliminary data.</text>
</comment>
<accession>A0ABN9WWE2</accession>
<dbReference type="Proteomes" id="UP001189429">
    <property type="component" value="Unassembled WGS sequence"/>
</dbReference>
<dbReference type="PANTHER" id="PTHR45867">
    <property type="entry name" value="PURPLE ACID PHOSPHATASE"/>
    <property type="match status" value="1"/>
</dbReference>
<sequence length="127" mass="14129">MHLVSISTEAGLEPYAPGSTQYAWLEDDLKRASANRARVPWIVVLGHRPLYCSSNDYYDCNMWGPRARSVFEPLFQRYGVDLYLAGHVHSYERTFPVVNGTKLTDSYDSPKATTHLMVGMGGAGLTG</sequence>
<protein>
    <recommendedName>
        <fullName evidence="1">Calcineurin-like phosphoesterase domain-containing protein</fullName>
    </recommendedName>
</protein>
<feature type="domain" description="Calcineurin-like phosphoesterase" evidence="1">
    <location>
        <begin position="18"/>
        <end position="91"/>
    </location>
</feature>
<gene>
    <name evidence="2" type="ORF">PCOR1329_LOCUS70017</name>
</gene>
<organism evidence="2 3">
    <name type="scientific">Prorocentrum cordatum</name>
    <dbReference type="NCBI Taxonomy" id="2364126"/>
    <lineage>
        <taxon>Eukaryota</taxon>
        <taxon>Sar</taxon>
        <taxon>Alveolata</taxon>
        <taxon>Dinophyceae</taxon>
        <taxon>Prorocentrales</taxon>
        <taxon>Prorocentraceae</taxon>
        <taxon>Prorocentrum</taxon>
    </lineage>
</organism>